<keyword evidence="2" id="KW-0812">Transmembrane</keyword>
<dbReference type="Pfam" id="PF06803">
    <property type="entry name" value="DUF1232"/>
    <property type="match status" value="1"/>
</dbReference>
<comment type="caution">
    <text evidence="6">The sequence shown here is derived from an EMBL/GenBank/DDBJ whole genome shotgun (WGS) entry which is preliminary data.</text>
</comment>
<dbReference type="Proteomes" id="UP000567067">
    <property type="component" value="Unassembled WGS sequence"/>
</dbReference>
<accession>A0A7W3XPR0</accession>
<protein>
    <submittedName>
        <fullName evidence="6">Uncharacterized membrane protein YkvA (DUF1232 family)</fullName>
    </submittedName>
</protein>
<keyword evidence="3" id="KW-1133">Transmembrane helix</keyword>
<reference evidence="6 7" key="1">
    <citation type="submission" date="2020-08" db="EMBL/GenBank/DDBJ databases">
        <title>Genomic Encyclopedia of Type Strains, Phase III (KMG-III): the genomes of soil and plant-associated and newly described type strains.</title>
        <authorList>
            <person name="Whitman W."/>
        </authorList>
    </citation>
    <scope>NUCLEOTIDE SEQUENCE [LARGE SCALE GENOMIC DNA]</scope>
    <source>
        <strain evidence="6 7">CECT 8693</strain>
    </source>
</reference>
<evidence type="ECO:0000259" key="5">
    <source>
        <dbReference type="Pfam" id="PF06803"/>
    </source>
</evidence>
<gene>
    <name evidence="6" type="ORF">FHR92_000235</name>
</gene>
<name>A0A7W3XPR0_9BACL</name>
<evidence type="ECO:0000256" key="2">
    <source>
        <dbReference type="ARBA" id="ARBA00022692"/>
    </source>
</evidence>
<dbReference type="GO" id="GO:0012505">
    <property type="term" value="C:endomembrane system"/>
    <property type="evidence" value="ECO:0007669"/>
    <property type="project" value="UniProtKB-SubCell"/>
</dbReference>
<dbReference type="EMBL" id="JACJIP010000001">
    <property type="protein sequence ID" value="MBA9083792.1"/>
    <property type="molecule type" value="Genomic_DNA"/>
</dbReference>
<evidence type="ECO:0000256" key="1">
    <source>
        <dbReference type="ARBA" id="ARBA00004127"/>
    </source>
</evidence>
<keyword evidence="4" id="KW-0472">Membrane</keyword>
<organism evidence="6 7">
    <name type="scientific">Fontibacillus solani</name>
    <dbReference type="NCBI Taxonomy" id="1572857"/>
    <lineage>
        <taxon>Bacteria</taxon>
        <taxon>Bacillati</taxon>
        <taxon>Bacillota</taxon>
        <taxon>Bacilli</taxon>
        <taxon>Bacillales</taxon>
        <taxon>Paenibacillaceae</taxon>
        <taxon>Fontibacillus</taxon>
    </lineage>
</organism>
<dbReference type="InterPro" id="IPR010652">
    <property type="entry name" value="DUF1232"/>
</dbReference>
<evidence type="ECO:0000256" key="3">
    <source>
        <dbReference type="ARBA" id="ARBA00022989"/>
    </source>
</evidence>
<feature type="domain" description="DUF1232" evidence="5">
    <location>
        <begin position="52"/>
        <end position="87"/>
    </location>
</feature>
<dbReference type="AlphaFoldDB" id="A0A7W3XPR0"/>
<sequence length="141" mass="15524">MSEATKYGKHYSEKGFWIKLKKNAIHAGQKVVYSGLTLYYALESPNTSLRDKAIIYGGLGYLIFPVDAVPDLVPVAGYADDLGVLLFAATRVALSIDSVVKQRAKDKLIDFFGEGAIKQNEINEVDRQIEGENNPNATLDK</sequence>
<comment type="subcellular location">
    <subcellularLocation>
        <location evidence="1">Endomembrane system</location>
        <topology evidence="1">Multi-pass membrane protein</topology>
    </subcellularLocation>
</comment>
<dbReference type="RefSeq" id="WP_182533935.1">
    <property type="nucleotide sequence ID" value="NZ_JACJIP010000001.1"/>
</dbReference>
<proteinExistence type="predicted"/>
<evidence type="ECO:0000256" key="4">
    <source>
        <dbReference type="ARBA" id="ARBA00023136"/>
    </source>
</evidence>
<keyword evidence="7" id="KW-1185">Reference proteome</keyword>
<evidence type="ECO:0000313" key="7">
    <source>
        <dbReference type="Proteomes" id="UP000567067"/>
    </source>
</evidence>
<evidence type="ECO:0000313" key="6">
    <source>
        <dbReference type="EMBL" id="MBA9083792.1"/>
    </source>
</evidence>